<dbReference type="AlphaFoldDB" id="A0AAD2CSN4"/>
<keyword evidence="3" id="KW-1185">Reference proteome</keyword>
<organism evidence="2 3">
    <name type="scientific">Cylindrotheca closterium</name>
    <dbReference type="NCBI Taxonomy" id="2856"/>
    <lineage>
        <taxon>Eukaryota</taxon>
        <taxon>Sar</taxon>
        <taxon>Stramenopiles</taxon>
        <taxon>Ochrophyta</taxon>
        <taxon>Bacillariophyta</taxon>
        <taxon>Bacillariophyceae</taxon>
        <taxon>Bacillariophycidae</taxon>
        <taxon>Bacillariales</taxon>
        <taxon>Bacillariaceae</taxon>
        <taxon>Cylindrotheca</taxon>
    </lineage>
</organism>
<comment type="caution">
    <text evidence="2">The sequence shown here is derived from an EMBL/GenBank/DDBJ whole genome shotgun (WGS) entry which is preliminary data.</text>
</comment>
<name>A0AAD2CSN4_9STRA</name>
<feature type="region of interest" description="Disordered" evidence="1">
    <location>
        <begin position="21"/>
        <end position="79"/>
    </location>
</feature>
<evidence type="ECO:0000313" key="3">
    <source>
        <dbReference type="Proteomes" id="UP001295423"/>
    </source>
</evidence>
<proteinExistence type="predicted"/>
<feature type="region of interest" description="Disordered" evidence="1">
    <location>
        <begin position="146"/>
        <end position="169"/>
    </location>
</feature>
<evidence type="ECO:0000256" key="1">
    <source>
        <dbReference type="SAM" id="MobiDB-lite"/>
    </source>
</evidence>
<sequence length="199" mass="22525">MADDMMMTFDDNNEEAMAVTPFSHPIPNEGHDSFTTFKTSSDDLELDEASMTATPTTSEDWSEEYPSDEDEDDNDNQKVNGTGLILYVTPTATKAAYWKRRLGWKPNMAKTTTKKIKNIFRAPVRNHIRKGSYELNGADALAVNPKQQQQQQQQANKKPTAVGRSKKDRKWVSDESLSLEFETKDFEKLGAVNHELVFA</sequence>
<gene>
    <name evidence="2" type="ORF">CYCCA115_LOCUS9292</name>
</gene>
<dbReference type="EMBL" id="CAKOGP040001335">
    <property type="protein sequence ID" value="CAJ1945148.1"/>
    <property type="molecule type" value="Genomic_DNA"/>
</dbReference>
<dbReference type="Proteomes" id="UP001295423">
    <property type="component" value="Unassembled WGS sequence"/>
</dbReference>
<feature type="compositionally biased region" description="Acidic residues" evidence="1">
    <location>
        <begin position="60"/>
        <end position="74"/>
    </location>
</feature>
<evidence type="ECO:0000313" key="2">
    <source>
        <dbReference type="EMBL" id="CAJ1945148.1"/>
    </source>
</evidence>
<accession>A0AAD2CSN4</accession>
<reference evidence="2" key="1">
    <citation type="submission" date="2023-08" db="EMBL/GenBank/DDBJ databases">
        <authorList>
            <person name="Audoor S."/>
            <person name="Bilcke G."/>
        </authorList>
    </citation>
    <scope>NUCLEOTIDE SEQUENCE</scope>
</reference>
<protein>
    <submittedName>
        <fullName evidence="2">Uncharacterized protein</fullName>
    </submittedName>
</protein>